<evidence type="ECO:0008006" key="4">
    <source>
        <dbReference type="Google" id="ProtNLM"/>
    </source>
</evidence>
<dbReference type="RefSeq" id="WP_322468322.1">
    <property type="nucleotide sequence ID" value="NZ_JAXOJX010000094.1"/>
</dbReference>
<feature type="compositionally biased region" description="Basic and acidic residues" evidence="1">
    <location>
        <begin position="8"/>
        <end position="17"/>
    </location>
</feature>
<dbReference type="Proteomes" id="UP001293718">
    <property type="component" value="Unassembled WGS sequence"/>
</dbReference>
<evidence type="ECO:0000256" key="1">
    <source>
        <dbReference type="SAM" id="MobiDB-lite"/>
    </source>
</evidence>
<proteinExistence type="predicted"/>
<feature type="region of interest" description="Disordered" evidence="1">
    <location>
        <begin position="1"/>
        <end position="29"/>
    </location>
</feature>
<evidence type="ECO:0000313" key="3">
    <source>
        <dbReference type="Proteomes" id="UP001293718"/>
    </source>
</evidence>
<evidence type="ECO:0000313" key="2">
    <source>
        <dbReference type="EMBL" id="MDZ5461053.1"/>
    </source>
</evidence>
<accession>A0ABU5IQ83</accession>
<reference evidence="2 3" key="1">
    <citation type="submission" date="2023-11" db="EMBL/GenBank/DDBJ databases">
        <title>Draft genome of Azohydromonas lata strain H1 (DSM1123), a polyhydroxyalkanoate producer.</title>
        <authorList>
            <person name="Traversa D."/>
            <person name="D'Addabbo P."/>
            <person name="Pazzani C."/>
            <person name="Manzari C."/>
            <person name="Chiara M."/>
            <person name="Scrascia M."/>
        </authorList>
    </citation>
    <scope>NUCLEOTIDE SEQUENCE [LARGE SCALE GENOMIC DNA]</scope>
    <source>
        <strain evidence="2 3">H1</strain>
    </source>
</reference>
<name>A0ABU5IQ83_9BURK</name>
<keyword evidence="3" id="KW-1185">Reference proteome</keyword>
<gene>
    <name evidence="2" type="ORF">SM757_31200</name>
</gene>
<feature type="region of interest" description="Disordered" evidence="1">
    <location>
        <begin position="166"/>
        <end position="186"/>
    </location>
</feature>
<dbReference type="EMBL" id="JAXOJX010000094">
    <property type="protein sequence ID" value="MDZ5461053.1"/>
    <property type="molecule type" value="Genomic_DNA"/>
</dbReference>
<protein>
    <recommendedName>
        <fullName evidence="4">Glycine zipper domain-containing protein</fullName>
    </recommendedName>
</protein>
<comment type="caution">
    <text evidence="2">The sequence shown here is derived from an EMBL/GenBank/DDBJ whole genome shotgun (WGS) entry which is preliminary data.</text>
</comment>
<organism evidence="2 3">
    <name type="scientific">Azohydromonas lata</name>
    <dbReference type="NCBI Taxonomy" id="45677"/>
    <lineage>
        <taxon>Bacteria</taxon>
        <taxon>Pseudomonadati</taxon>
        <taxon>Pseudomonadota</taxon>
        <taxon>Betaproteobacteria</taxon>
        <taxon>Burkholderiales</taxon>
        <taxon>Sphaerotilaceae</taxon>
        <taxon>Azohydromonas</taxon>
    </lineage>
</organism>
<sequence>MTSSRPLSDADARRDELDPQDPMDSLAAKAATNPLGAGLGAAGGAAAGAAAGMAAGPVGSLAGAVLGTIAGALAGGSAESSWHKSSGTEHWSRLYGSRPYAGEGARFEDWGPAYAYGEAMYGRQSGPRRWDDTVESELGHGWEAERAASGSALPWDHARHAARDAWERLHDRADNDPTRPGHDIAG</sequence>